<dbReference type="InterPro" id="IPR052343">
    <property type="entry name" value="Retrotransposon-Effector_Assoc"/>
</dbReference>
<dbReference type="InterPro" id="IPR002156">
    <property type="entry name" value="RNaseH_domain"/>
</dbReference>
<organism evidence="2 3">
    <name type="scientific">Lithocarpus litseifolius</name>
    <dbReference type="NCBI Taxonomy" id="425828"/>
    <lineage>
        <taxon>Eukaryota</taxon>
        <taxon>Viridiplantae</taxon>
        <taxon>Streptophyta</taxon>
        <taxon>Embryophyta</taxon>
        <taxon>Tracheophyta</taxon>
        <taxon>Spermatophyta</taxon>
        <taxon>Magnoliopsida</taxon>
        <taxon>eudicotyledons</taxon>
        <taxon>Gunneridae</taxon>
        <taxon>Pentapetalae</taxon>
        <taxon>rosids</taxon>
        <taxon>fabids</taxon>
        <taxon>Fagales</taxon>
        <taxon>Fagaceae</taxon>
        <taxon>Lithocarpus</taxon>
    </lineage>
</organism>
<dbReference type="SUPFAM" id="SSF53098">
    <property type="entry name" value="Ribonuclease H-like"/>
    <property type="match status" value="1"/>
</dbReference>
<dbReference type="GO" id="GO:0004523">
    <property type="term" value="F:RNA-DNA hybrid ribonuclease activity"/>
    <property type="evidence" value="ECO:0007669"/>
    <property type="project" value="InterPro"/>
</dbReference>
<dbReference type="EMBL" id="JAZDWU010000004">
    <property type="protein sequence ID" value="KAL0006055.1"/>
    <property type="molecule type" value="Genomic_DNA"/>
</dbReference>
<dbReference type="GO" id="GO:0003676">
    <property type="term" value="F:nucleic acid binding"/>
    <property type="evidence" value="ECO:0007669"/>
    <property type="project" value="InterPro"/>
</dbReference>
<protein>
    <recommendedName>
        <fullName evidence="1">Reverse transcriptase domain-containing protein</fullName>
    </recommendedName>
</protein>
<evidence type="ECO:0000313" key="2">
    <source>
        <dbReference type="EMBL" id="KAL0006055.1"/>
    </source>
</evidence>
<dbReference type="InterPro" id="IPR026960">
    <property type="entry name" value="RVT-Znf"/>
</dbReference>
<proteinExistence type="predicted"/>
<dbReference type="InterPro" id="IPR044730">
    <property type="entry name" value="RNase_H-like_dom_plant"/>
</dbReference>
<dbReference type="PANTHER" id="PTHR46890:SF48">
    <property type="entry name" value="RNA-DIRECTED DNA POLYMERASE"/>
    <property type="match status" value="1"/>
</dbReference>
<gene>
    <name evidence="2" type="ORF">SO802_013616</name>
</gene>
<dbReference type="SUPFAM" id="SSF56672">
    <property type="entry name" value="DNA/RNA polymerases"/>
    <property type="match status" value="1"/>
</dbReference>
<evidence type="ECO:0000313" key="3">
    <source>
        <dbReference type="Proteomes" id="UP001459277"/>
    </source>
</evidence>
<dbReference type="Gene3D" id="3.30.420.10">
    <property type="entry name" value="Ribonuclease H-like superfamily/Ribonuclease H"/>
    <property type="match status" value="1"/>
</dbReference>
<dbReference type="Proteomes" id="UP001459277">
    <property type="component" value="Unassembled WGS sequence"/>
</dbReference>
<dbReference type="CDD" id="cd06222">
    <property type="entry name" value="RNase_H_like"/>
    <property type="match status" value="1"/>
</dbReference>
<accession>A0AAW2DA14</accession>
<dbReference type="InterPro" id="IPR043502">
    <property type="entry name" value="DNA/RNA_pol_sf"/>
</dbReference>
<sequence length="894" mass="101229">MDELLQKQEIYWAQRSIISWLKHGDKNTKFFHSKATQRRRKNHIRGAGDQMKECLDAVPSRVTEDMLLVLSSEFTAEEVKVALFQMGPTKAPRPDGMNAFFYQKFWHIVGDDVVFAVLDFLNNGNMLPEINHTNIVLIPKVKDPEKMSDFRPISLCNIIYKIISKVLANRLKQVLPHIISPTQSAIVLGRLITDNVLVAYETLHLMHARQKGKKGSLALKLDISKAYDRVEWQFLQKIMEKMGFLAVWIERVMSCVTTSSFSILVNCKPYGMVHPSRGIRQGDPLSPYLFLLCAEGFTTLLDKAELEGRISGVSICRGAPRASNLLFADDSLLFCQATQNEGEAIMEIIQTYANASGQSINLEKSSVYFSANTTGVQWQQMLQILGVKEVMKFDSYLGLPTLIGRAKYHTFSYLKDRVWKNLQGWKGMMLARAGKEILIKAVAQSIPTYTMSVFQLPMKLCDELDNLCAKFWWGQVGNERKIHWRNWDKLSTSKQEGGIGFRNLRDFNLAMYYPRSSFIEAKESPGCSYVWRSLVAALPILKSGYCWGVGNGSSISVMGDKWIPNYPTNKVLHPIHELVDEMAVSELIDPELHVWRGELIMNLFHRDDATAITKIPLSRRVVSDSIIWMHNKNGMFSVKSAYKVAQRMRGEGSRAEHSGGCVGKLVWSVLWKLCIPNKIKIFGWRACNDILPTKCNLVKRNIITDDKCHICTREAELVFHALWGCVAVQDVWAGRISKLQKGVSDFSDFMQLMEHLVGRLSVEELKHPTSLNKRAEEFLEEFKQAQVSLDSSLRERLISDVWQPPSSMEYKLNFDAAIFSRLEKSSIGAIIRNDKGEVMAGMFTIGPKVDTSEEAELLACRRSIEFAVDAGFTRLVIEGDNSNVMQAISSDVAN</sequence>
<dbReference type="AlphaFoldDB" id="A0AAW2DA14"/>
<comment type="caution">
    <text evidence="2">The sequence shown here is derived from an EMBL/GenBank/DDBJ whole genome shotgun (WGS) entry which is preliminary data.</text>
</comment>
<dbReference type="Pfam" id="PF13456">
    <property type="entry name" value="RVT_3"/>
    <property type="match status" value="1"/>
</dbReference>
<name>A0AAW2DA14_9ROSI</name>
<dbReference type="PANTHER" id="PTHR46890">
    <property type="entry name" value="NON-LTR RETROLELEMENT REVERSE TRANSCRIPTASE-LIKE PROTEIN-RELATED"/>
    <property type="match status" value="1"/>
</dbReference>
<dbReference type="InterPro" id="IPR012337">
    <property type="entry name" value="RNaseH-like_sf"/>
</dbReference>
<dbReference type="InterPro" id="IPR000477">
    <property type="entry name" value="RT_dom"/>
</dbReference>
<dbReference type="Pfam" id="PF13966">
    <property type="entry name" value="zf-RVT"/>
    <property type="match status" value="1"/>
</dbReference>
<dbReference type="InterPro" id="IPR036397">
    <property type="entry name" value="RNaseH_sf"/>
</dbReference>
<dbReference type="CDD" id="cd01650">
    <property type="entry name" value="RT_nLTR_like"/>
    <property type="match status" value="1"/>
</dbReference>
<reference evidence="2 3" key="1">
    <citation type="submission" date="2024-01" db="EMBL/GenBank/DDBJ databases">
        <title>A telomere-to-telomere, gap-free genome of sweet tea (Lithocarpus litseifolius).</title>
        <authorList>
            <person name="Zhou J."/>
        </authorList>
    </citation>
    <scope>NUCLEOTIDE SEQUENCE [LARGE SCALE GENOMIC DNA]</scope>
    <source>
        <strain evidence="2">Zhou-2022a</strain>
        <tissue evidence="2">Leaf</tissue>
    </source>
</reference>
<keyword evidence="3" id="KW-1185">Reference proteome</keyword>
<dbReference type="PROSITE" id="PS50878">
    <property type="entry name" value="RT_POL"/>
    <property type="match status" value="1"/>
</dbReference>
<feature type="domain" description="Reverse transcriptase" evidence="1">
    <location>
        <begin position="119"/>
        <end position="430"/>
    </location>
</feature>
<evidence type="ECO:0000259" key="1">
    <source>
        <dbReference type="PROSITE" id="PS50878"/>
    </source>
</evidence>
<dbReference type="Pfam" id="PF00078">
    <property type="entry name" value="RVT_1"/>
    <property type="match status" value="1"/>
</dbReference>